<dbReference type="HAMAP" id="MF_00639">
    <property type="entry name" value="MurD"/>
    <property type="match status" value="1"/>
</dbReference>
<dbReference type="PANTHER" id="PTHR43692:SF1">
    <property type="entry name" value="UDP-N-ACETYLMURAMOYLALANINE--D-GLUTAMATE LIGASE"/>
    <property type="match status" value="1"/>
</dbReference>
<keyword evidence="17 18" id="KW-0132">Cell division</keyword>
<evidence type="ECO:0000256" key="1">
    <source>
        <dbReference type="ARBA" id="ARBA00002734"/>
    </source>
</evidence>
<dbReference type="EC" id="6.3.2.9" evidence="5 17"/>
<feature type="domain" description="Mur ligase central" evidence="20">
    <location>
        <begin position="124"/>
        <end position="304"/>
    </location>
</feature>
<sequence length="466" mass="52033">MIRMNPILNKDLDGKKVLVIGLGITGVSLVEFLARQKVDIIINDCKDEAALSPILEKLQDIRCRYILGKHPETLKEAGEPDMLIPSPGVPLDIPIISEAKLKKIPVLGEIELAYKHMQAPILAITGTNGKTTTTALVGDMLKRAKMKTEIVGNIGTAAISKIEQLGQEAHCVMEVSSFQLETIEAFRPKSAAVLNITPDHLNRHKSFEKYAQLKFDVFSNQTAKDYAVINADDETCLKMLTKQEVKSKVILFSRLRELEEGVFLKEGKVLIKEKHQDTIVIDRDRILLPGDHNLENAMAAIGLAWSAGVPLKAIRDSLEEFKGVEHRIEMVDCVNEVTYINDSKATNPDATEKAVLSVKRPIILLAGGMDKKSNFGGLIDRFDDRVKQLVVYGETADKLVEDCREKNFYSVTKKRDLEEAVRYAYQVASPGDTVLLSPACASWDMYSDYEERGNHFKQLVSQIKRK</sequence>
<evidence type="ECO:0000256" key="18">
    <source>
        <dbReference type="RuleBase" id="RU003664"/>
    </source>
</evidence>
<dbReference type="GO" id="GO:0008764">
    <property type="term" value="F:UDP-N-acetylmuramoylalanine-D-glutamate ligase activity"/>
    <property type="evidence" value="ECO:0007669"/>
    <property type="project" value="UniProtKB-UniRule"/>
</dbReference>
<feature type="domain" description="Mur ligase C-terminal" evidence="19">
    <location>
        <begin position="326"/>
        <end position="440"/>
    </location>
</feature>
<dbReference type="Pfam" id="PF21799">
    <property type="entry name" value="MurD-like_N"/>
    <property type="match status" value="1"/>
</dbReference>
<dbReference type="RefSeq" id="WP_242870006.1">
    <property type="nucleotide sequence ID" value="NZ_FNPV01000002.1"/>
</dbReference>
<dbReference type="AlphaFoldDB" id="A0A1H3JPV8"/>
<evidence type="ECO:0000256" key="10">
    <source>
        <dbReference type="ARBA" id="ARBA00022840"/>
    </source>
</evidence>
<comment type="catalytic activity">
    <reaction evidence="16 17 18">
        <text>UDP-N-acetyl-alpha-D-muramoyl-L-alanine + D-glutamate + ATP = UDP-N-acetyl-alpha-D-muramoyl-L-alanyl-D-glutamate + ADP + phosphate + H(+)</text>
        <dbReference type="Rhea" id="RHEA:16429"/>
        <dbReference type="ChEBI" id="CHEBI:15378"/>
        <dbReference type="ChEBI" id="CHEBI:29986"/>
        <dbReference type="ChEBI" id="CHEBI:30616"/>
        <dbReference type="ChEBI" id="CHEBI:43474"/>
        <dbReference type="ChEBI" id="CHEBI:83898"/>
        <dbReference type="ChEBI" id="CHEBI:83900"/>
        <dbReference type="ChEBI" id="CHEBI:456216"/>
        <dbReference type="EC" id="6.3.2.9"/>
    </reaction>
</comment>
<comment type="pathway">
    <text evidence="3 17 18">Cell wall biogenesis; peptidoglycan biosynthesis.</text>
</comment>
<dbReference type="Pfam" id="PF02875">
    <property type="entry name" value="Mur_ligase_C"/>
    <property type="match status" value="1"/>
</dbReference>
<evidence type="ECO:0000256" key="11">
    <source>
        <dbReference type="ARBA" id="ARBA00022960"/>
    </source>
</evidence>
<evidence type="ECO:0000313" key="22">
    <source>
        <dbReference type="Proteomes" id="UP000199230"/>
    </source>
</evidence>
<dbReference type="InterPro" id="IPR013221">
    <property type="entry name" value="Mur_ligase_cen"/>
</dbReference>
<evidence type="ECO:0000256" key="2">
    <source>
        <dbReference type="ARBA" id="ARBA00004496"/>
    </source>
</evidence>
<dbReference type="GO" id="GO:0051301">
    <property type="term" value="P:cell division"/>
    <property type="evidence" value="ECO:0007669"/>
    <property type="project" value="UniProtKB-KW"/>
</dbReference>
<reference evidence="21 22" key="1">
    <citation type="submission" date="2016-10" db="EMBL/GenBank/DDBJ databases">
        <authorList>
            <person name="de Groot N.N."/>
        </authorList>
    </citation>
    <scope>NUCLEOTIDE SEQUENCE [LARGE SCALE GENOMIC DNA]</scope>
    <source>
        <strain evidence="21 22">APO</strain>
    </source>
</reference>
<proteinExistence type="inferred from homology"/>
<accession>A0A1H3JPV8</accession>
<evidence type="ECO:0000259" key="20">
    <source>
        <dbReference type="Pfam" id="PF08245"/>
    </source>
</evidence>
<dbReference type="Gene3D" id="3.40.50.720">
    <property type="entry name" value="NAD(P)-binding Rossmann-like Domain"/>
    <property type="match status" value="1"/>
</dbReference>
<keyword evidence="11 17" id="KW-0133">Cell shape</keyword>
<evidence type="ECO:0000256" key="9">
    <source>
        <dbReference type="ARBA" id="ARBA00022741"/>
    </source>
</evidence>
<dbReference type="InterPro" id="IPR036565">
    <property type="entry name" value="Mur-like_cat_sf"/>
</dbReference>
<evidence type="ECO:0000256" key="6">
    <source>
        <dbReference type="ARBA" id="ARBA00015655"/>
    </source>
</evidence>
<name>A0A1H3JPV8_9FIRM</name>
<dbReference type="InterPro" id="IPR005762">
    <property type="entry name" value="MurD"/>
</dbReference>
<dbReference type="GO" id="GO:0008360">
    <property type="term" value="P:regulation of cell shape"/>
    <property type="evidence" value="ECO:0007669"/>
    <property type="project" value="UniProtKB-KW"/>
</dbReference>
<gene>
    <name evidence="17" type="primary">murD</name>
    <name evidence="21" type="ORF">SAMN05192546_10264</name>
</gene>
<dbReference type="STRING" id="159292.SAMN05192546_10264"/>
<dbReference type="PANTHER" id="PTHR43692">
    <property type="entry name" value="UDP-N-ACETYLMURAMOYLALANINE--D-GLUTAMATE LIGASE"/>
    <property type="match status" value="1"/>
</dbReference>
<evidence type="ECO:0000256" key="5">
    <source>
        <dbReference type="ARBA" id="ARBA00012212"/>
    </source>
</evidence>
<dbReference type="Gene3D" id="3.40.1190.10">
    <property type="entry name" value="Mur-like, catalytic domain"/>
    <property type="match status" value="1"/>
</dbReference>
<evidence type="ECO:0000256" key="15">
    <source>
        <dbReference type="ARBA" id="ARBA00032324"/>
    </source>
</evidence>
<dbReference type="NCBIfam" id="TIGR01087">
    <property type="entry name" value="murD"/>
    <property type="match status" value="1"/>
</dbReference>
<evidence type="ECO:0000256" key="14">
    <source>
        <dbReference type="ARBA" id="ARBA00030398"/>
    </source>
</evidence>
<evidence type="ECO:0000256" key="7">
    <source>
        <dbReference type="ARBA" id="ARBA00022490"/>
    </source>
</evidence>
<keyword evidence="17 18" id="KW-0131">Cell cycle</keyword>
<comment type="function">
    <text evidence="1 17 18">Cell wall formation. Catalyzes the addition of glutamate to the nucleotide precursor UDP-N-acetylmuramoyl-L-alanine (UMA).</text>
</comment>
<evidence type="ECO:0000256" key="3">
    <source>
        <dbReference type="ARBA" id="ARBA00004752"/>
    </source>
</evidence>
<keyword evidence="9 17" id="KW-0547">Nucleotide-binding</keyword>
<evidence type="ECO:0000256" key="16">
    <source>
        <dbReference type="ARBA" id="ARBA00047632"/>
    </source>
</evidence>
<keyword evidence="8 17" id="KW-0436">Ligase</keyword>
<dbReference type="SUPFAM" id="SSF53623">
    <property type="entry name" value="MurD-like peptide ligases, catalytic domain"/>
    <property type="match status" value="1"/>
</dbReference>
<dbReference type="SUPFAM" id="SSF51984">
    <property type="entry name" value="MurCD N-terminal domain"/>
    <property type="match status" value="1"/>
</dbReference>
<protein>
    <recommendedName>
        <fullName evidence="6 17">UDP-N-acetylmuramoylalanine--D-glutamate ligase</fullName>
        <ecNumber evidence="5 17">6.3.2.9</ecNumber>
    </recommendedName>
    <alternativeName>
        <fullName evidence="15 17">D-glutamic acid-adding enzyme</fullName>
    </alternativeName>
    <alternativeName>
        <fullName evidence="14 17">UDP-N-acetylmuramoyl-L-alanyl-D-glutamate synthetase</fullName>
    </alternativeName>
</protein>
<dbReference type="GO" id="GO:0005737">
    <property type="term" value="C:cytoplasm"/>
    <property type="evidence" value="ECO:0007669"/>
    <property type="project" value="UniProtKB-SubCell"/>
</dbReference>
<evidence type="ECO:0000313" key="21">
    <source>
        <dbReference type="EMBL" id="SDY41941.1"/>
    </source>
</evidence>
<dbReference type="Gene3D" id="3.90.190.20">
    <property type="entry name" value="Mur ligase, C-terminal domain"/>
    <property type="match status" value="1"/>
</dbReference>
<dbReference type="InterPro" id="IPR036615">
    <property type="entry name" value="Mur_ligase_C_dom_sf"/>
</dbReference>
<dbReference type="SUPFAM" id="SSF53244">
    <property type="entry name" value="MurD-like peptide ligases, peptide-binding domain"/>
    <property type="match status" value="1"/>
</dbReference>
<dbReference type="GO" id="GO:0071555">
    <property type="term" value="P:cell wall organization"/>
    <property type="evidence" value="ECO:0007669"/>
    <property type="project" value="UniProtKB-KW"/>
</dbReference>
<evidence type="ECO:0000259" key="19">
    <source>
        <dbReference type="Pfam" id="PF02875"/>
    </source>
</evidence>
<organism evidence="21 22">
    <name type="scientific">Tindallia californiensis</name>
    <dbReference type="NCBI Taxonomy" id="159292"/>
    <lineage>
        <taxon>Bacteria</taxon>
        <taxon>Bacillati</taxon>
        <taxon>Bacillota</taxon>
        <taxon>Clostridia</taxon>
        <taxon>Peptostreptococcales</taxon>
        <taxon>Tindalliaceae</taxon>
        <taxon>Tindallia</taxon>
    </lineage>
</organism>
<evidence type="ECO:0000256" key="17">
    <source>
        <dbReference type="HAMAP-Rule" id="MF_00639"/>
    </source>
</evidence>
<evidence type="ECO:0000256" key="13">
    <source>
        <dbReference type="ARBA" id="ARBA00023316"/>
    </source>
</evidence>
<keyword evidence="12 17" id="KW-0573">Peptidoglycan synthesis</keyword>
<dbReference type="EMBL" id="FNPV01000002">
    <property type="protein sequence ID" value="SDY41941.1"/>
    <property type="molecule type" value="Genomic_DNA"/>
</dbReference>
<evidence type="ECO:0000256" key="4">
    <source>
        <dbReference type="ARBA" id="ARBA00010416"/>
    </source>
</evidence>
<dbReference type="Proteomes" id="UP000199230">
    <property type="component" value="Unassembled WGS sequence"/>
</dbReference>
<evidence type="ECO:0000256" key="12">
    <source>
        <dbReference type="ARBA" id="ARBA00022984"/>
    </source>
</evidence>
<dbReference type="GO" id="GO:0005524">
    <property type="term" value="F:ATP binding"/>
    <property type="evidence" value="ECO:0007669"/>
    <property type="project" value="UniProtKB-UniRule"/>
</dbReference>
<comment type="similarity">
    <text evidence="4 17">Belongs to the MurCDEF family.</text>
</comment>
<comment type="subcellular location">
    <subcellularLocation>
        <location evidence="2 17 18">Cytoplasm</location>
    </subcellularLocation>
</comment>
<keyword evidence="10 17" id="KW-0067">ATP-binding</keyword>
<keyword evidence="7 17" id="KW-0963">Cytoplasm</keyword>
<feature type="binding site" evidence="17">
    <location>
        <begin position="126"/>
        <end position="132"/>
    </location>
    <ligand>
        <name>ATP</name>
        <dbReference type="ChEBI" id="CHEBI:30616"/>
    </ligand>
</feature>
<dbReference type="InterPro" id="IPR004101">
    <property type="entry name" value="Mur_ligase_C"/>
</dbReference>
<dbReference type="UniPathway" id="UPA00219"/>
<keyword evidence="13 17" id="KW-0961">Cell wall biogenesis/degradation</keyword>
<dbReference type="GO" id="GO:0009252">
    <property type="term" value="P:peptidoglycan biosynthetic process"/>
    <property type="evidence" value="ECO:0007669"/>
    <property type="project" value="UniProtKB-UniRule"/>
</dbReference>
<evidence type="ECO:0000256" key="8">
    <source>
        <dbReference type="ARBA" id="ARBA00022598"/>
    </source>
</evidence>
<dbReference type="Pfam" id="PF08245">
    <property type="entry name" value="Mur_ligase_M"/>
    <property type="match status" value="1"/>
</dbReference>
<keyword evidence="22" id="KW-1185">Reference proteome</keyword>